<feature type="compositionally biased region" description="Low complexity" evidence="1">
    <location>
        <begin position="187"/>
        <end position="203"/>
    </location>
</feature>
<gene>
    <name evidence="3" type="ORF">Cvel_3017</name>
</gene>
<sequence>MRALTSGLLTLSLSLLGMLTQRPFVSSTDDPLPLSFSAPLSEVEAATSMAVSEREGERATSASATSSPVVPPESLGAGDARGFLSSPPPPSSVSLSSSASSASPVASALASAEDAGTLLLLTTLADRVNGTAVRNQTGSANWPVLPSPQTQGGDSGVLQEGHGTDRPREGEEYLRGHHDVSPSVSVAETANTSASSFASAKPSPSSPPGAVLSDADTEPSVEASVSPTLLGPRSSDLSREMQRETAESSAAAASRSSPLPLLHTSASSSSVAEEKLSDVEAGGERQEGGLETDSSPSVDVLRRELQHRESKEGAVSEAEEKNEMKPQGGAWGAQPGQMVETTRGKEKAWQQEMEEETGKKQMGGEE</sequence>
<feature type="compositionally biased region" description="Basic and acidic residues" evidence="1">
    <location>
        <begin position="272"/>
        <end position="288"/>
    </location>
</feature>
<feature type="chain" id="PRO_5005188350" description="RxLR effector protein" evidence="2">
    <location>
        <begin position="28"/>
        <end position="366"/>
    </location>
</feature>
<feature type="compositionally biased region" description="Low complexity" evidence="1">
    <location>
        <begin position="59"/>
        <end position="68"/>
    </location>
</feature>
<evidence type="ECO:0008006" key="4">
    <source>
        <dbReference type="Google" id="ProtNLM"/>
    </source>
</evidence>
<keyword evidence="2" id="KW-0732">Signal</keyword>
<feature type="compositionally biased region" description="Low complexity" evidence="1">
    <location>
        <begin position="326"/>
        <end position="337"/>
    </location>
</feature>
<accession>A0A0G4FAZ4</accession>
<reference evidence="3" key="1">
    <citation type="submission" date="2014-11" db="EMBL/GenBank/DDBJ databases">
        <authorList>
            <person name="Otto D Thomas"/>
            <person name="Naeem Raeece"/>
        </authorList>
    </citation>
    <scope>NUCLEOTIDE SEQUENCE</scope>
</reference>
<evidence type="ECO:0000313" key="3">
    <source>
        <dbReference type="EMBL" id="CEM09805.1"/>
    </source>
</evidence>
<proteinExistence type="predicted"/>
<feature type="region of interest" description="Disordered" evidence="1">
    <location>
        <begin position="49"/>
        <end position="99"/>
    </location>
</feature>
<dbReference type="EMBL" id="CDMZ01000232">
    <property type="protein sequence ID" value="CEM09805.1"/>
    <property type="molecule type" value="Genomic_DNA"/>
</dbReference>
<feature type="compositionally biased region" description="Low complexity" evidence="1">
    <location>
        <begin position="247"/>
        <end position="257"/>
    </location>
</feature>
<dbReference type="VEuPathDB" id="CryptoDB:Cvel_3017"/>
<feature type="compositionally biased region" description="Basic and acidic residues" evidence="1">
    <location>
        <begin position="300"/>
        <end position="324"/>
    </location>
</feature>
<organism evidence="3">
    <name type="scientific">Chromera velia CCMP2878</name>
    <dbReference type="NCBI Taxonomy" id="1169474"/>
    <lineage>
        <taxon>Eukaryota</taxon>
        <taxon>Sar</taxon>
        <taxon>Alveolata</taxon>
        <taxon>Colpodellida</taxon>
        <taxon>Chromeraceae</taxon>
        <taxon>Chromera</taxon>
    </lineage>
</organism>
<feature type="region of interest" description="Disordered" evidence="1">
    <location>
        <begin position="136"/>
        <end position="170"/>
    </location>
</feature>
<feature type="compositionally biased region" description="Basic and acidic residues" evidence="1">
    <location>
        <begin position="236"/>
        <end position="246"/>
    </location>
</feature>
<feature type="region of interest" description="Disordered" evidence="1">
    <location>
        <begin position="185"/>
        <end position="366"/>
    </location>
</feature>
<feature type="signal peptide" evidence="2">
    <location>
        <begin position="1"/>
        <end position="27"/>
    </location>
</feature>
<protein>
    <recommendedName>
        <fullName evidence="4">RxLR effector protein</fullName>
    </recommendedName>
</protein>
<name>A0A0G4FAZ4_9ALVE</name>
<dbReference type="AlphaFoldDB" id="A0A0G4FAZ4"/>
<evidence type="ECO:0000256" key="1">
    <source>
        <dbReference type="SAM" id="MobiDB-lite"/>
    </source>
</evidence>
<feature type="compositionally biased region" description="Basic and acidic residues" evidence="1">
    <location>
        <begin position="356"/>
        <end position="366"/>
    </location>
</feature>
<evidence type="ECO:0000256" key="2">
    <source>
        <dbReference type="SAM" id="SignalP"/>
    </source>
</evidence>